<keyword evidence="4 9" id="KW-0813">Transport</keyword>
<dbReference type="InterPro" id="IPR024919">
    <property type="entry name" value="EcfT"/>
</dbReference>
<dbReference type="EMBL" id="FOIT01000002">
    <property type="protein sequence ID" value="SEV96742.1"/>
    <property type="molecule type" value="Genomic_DNA"/>
</dbReference>
<dbReference type="OrthoDB" id="8075495at2"/>
<keyword evidence="8 9" id="KW-0472">Membrane</keyword>
<evidence type="ECO:0000256" key="2">
    <source>
        <dbReference type="ARBA" id="ARBA00005660"/>
    </source>
</evidence>
<evidence type="ECO:0000256" key="5">
    <source>
        <dbReference type="ARBA" id="ARBA00022475"/>
    </source>
</evidence>
<evidence type="ECO:0000313" key="10">
    <source>
        <dbReference type="EMBL" id="SEV96742.1"/>
    </source>
</evidence>
<evidence type="ECO:0000256" key="4">
    <source>
        <dbReference type="ARBA" id="ARBA00022448"/>
    </source>
</evidence>
<evidence type="ECO:0000256" key="6">
    <source>
        <dbReference type="ARBA" id="ARBA00022692"/>
    </source>
</evidence>
<dbReference type="PANTHER" id="PTHR33514">
    <property type="entry name" value="PROTEIN ABCI12, CHLOROPLASTIC"/>
    <property type="match status" value="1"/>
</dbReference>
<feature type="transmembrane region" description="Helical" evidence="9">
    <location>
        <begin position="248"/>
        <end position="267"/>
    </location>
</feature>
<feature type="transmembrane region" description="Helical" evidence="9">
    <location>
        <begin position="65"/>
        <end position="87"/>
    </location>
</feature>
<organism evidence="10 11">
    <name type="scientific">Aliicoccus persicus</name>
    <dbReference type="NCBI Taxonomy" id="930138"/>
    <lineage>
        <taxon>Bacteria</taxon>
        <taxon>Bacillati</taxon>
        <taxon>Bacillota</taxon>
        <taxon>Bacilli</taxon>
        <taxon>Bacillales</taxon>
        <taxon>Staphylococcaceae</taxon>
        <taxon>Aliicoccus</taxon>
    </lineage>
</organism>
<evidence type="ECO:0000256" key="3">
    <source>
        <dbReference type="ARBA" id="ARBA00014042"/>
    </source>
</evidence>
<gene>
    <name evidence="9" type="primary">ecfT</name>
    <name evidence="10" type="ORF">SAMN05192557_1048</name>
</gene>
<comment type="subunit">
    <text evidence="9">Forms a stable energy-coupling factor (ECF) transporter complex composed of 2 membrane-embedded substrate-binding proteins (S component), 2 ATP-binding proteins (A component) and 2 transmembrane proteins (T component).</text>
</comment>
<comment type="similarity">
    <text evidence="2 9">Belongs to the energy-coupling factor EcfT family.</text>
</comment>
<dbReference type="AlphaFoldDB" id="A0A662Z372"/>
<comment type="function">
    <text evidence="9">Transmembrane (T) component of an energy-coupling factor (ECF) ABC-transporter complex. Unlike classic ABC transporters this ECF transporter provides the energy necessary to transport a number of different substrates.</text>
</comment>
<dbReference type="PANTHER" id="PTHR33514:SF13">
    <property type="entry name" value="PROTEIN ABCI12, CHLOROPLASTIC"/>
    <property type="match status" value="1"/>
</dbReference>
<evidence type="ECO:0000256" key="1">
    <source>
        <dbReference type="ARBA" id="ARBA00004651"/>
    </source>
</evidence>
<dbReference type="GO" id="GO:0005886">
    <property type="term" value="C:plasma membrane"/>
    <property type="evidence" value="ECO:0007669"/>
    <property type="project" value="UniProtKB-SubCell"/>
</dbReference>
<keyword evidence="6 9" id="KW-0812">Transmembrane</keyword>
<name>A0A662Z372_9STAP</name>
<reference evidence="10 11" key="1">
    <citation type="submission" date="2016-10" db="EMBL/GenBank/DDBJ databases">
        <authorList>
            <person name="Varghese N."/>
            <person name="Submissions S."/>
        </authorList>
    </citation>
    <scope>NUCLEOTIDE SEQUENCE [LARGE SCALE GENOMIC DNA]</scope>
    <source>
        <strain evidence="10 11">IBRC-M10081</strain>
    </source>
</reference>
<dbReference type="InterPro" id="IPR003339">
    <property type="entry name" value="ABC/ECF_trnsptr_transmembrane"/>
</dbReference>
<dbReference type="Pfam" id="PF02361">
    <property type="entry name" value="CbiQ"/>
    <property type="match status" value="1"/>
</dbReference>
<evidence type="ECO:0000256" key="9">
    <source>
        <dbReference type="HAMAP-Rule" id="MF_01461"/>
    </source>
</evidence>
<protein>
    <recommendedName>
        <fullName evidence="3 9">Energy-coupling factor transporter transmembrane protein EcfT</fullName>
        <shortName evidence="9">ECF transporter T component EcfT</shortName>
    </recommendedName>
</protein>
<dbReference type="CDD" id="cd16914">
    <property type="entry name" value="EcfT"/>
    <property type="match status" value="1"/>
</dbReference>
<dbReference type="RefSeq" id="WP_091474565.1">
    <property type="nucleotide sequence ID" value="NZ_FOIT01000002.1"/>
</dbReference>
<feature type="transmembrane region" description="Helical" evidence="9">
    <location>
        <begin position="107"/>
        <end position="129"/>
    </location>
</feature>
<accession>A0A662Z372</accession>
<dbReference type="Proteomes" id="UP000243605">
    <property type="component" value="Unassembled WGS sequence"/>
</dbReference>
<dbReference type="HAMAP" id="MF_01461">
    <property type="entry name" value="EcfT"/>
    <property type="match status" value="1"/>
</dbReference>
<keyword evidence="11" id="KW-1185">Reference proteome</keyword>
<evidence type="ECO:0000256" key="8">
    <source>
        <dbReference type="ARBA" id="ARBA00023136"/>
    </source>
</evidence>
<proteinExistence type="inferred from homology"/>
<evidence type="ECO:0000313" key="11">
    <source>
        <dbReference type="Proteomes" id="UP000243605"/>
    </source>
</evidence>
<sequence>MLSKVLIGRYIPGDSVIHALDPRSKILLTVLFMVIVFLANSWATYITLILFVLIVTKVAGLSIRFLFDGLKLILVLFIFTFLMHVFLTKGGTVLVDGGFFTIESEGIITGIFITLRLTLLVVVTTILTLTTSPIELTHGLERMFQPLKRIGFPVSEVAMMMSISLRFIPTLMDETEKIIKAQSARGSSFRMGGLKERFQALLSIFIPLFVSAFKRAEELAVAMDVRGYNVKGKRTSYRLLEWKSSDTIAIIIMILLAALLFGLRAIGL</sequence>
<feature type="transmembrane region" description="Helical" evidence="9">
    <location>
        <begin position="26"/>
        <end position="53"/>
    </location>
</feature>
<keyword evidence="7 9" id="KW-1133">Transmembrane helix</keyword>
<keyword evidence="5 9" id="KW-1003">Cell membrane</keyword>
<comment type="subcellular location">
    <subcellularLocation>
        <location evidence="1 9">Cell membrane</location>
        <topology evidence="1 9">Multi-pass membrane protein</topology>
    </subcellularLocation>
</comment>
<dbReference type="GO" id="GO:0022857">
    <property type="term" value="F:transmembrane transporter activity"/>
    <property type="evidence" value="ECO:0007669"/>
    <property type="project" value="UniProtKB-UniRule"/>
</dbReference>
<evidence type="ECO:0000256" key="7">
    <source>
        <dbReference type="ARBA" id="ARBA00022989"/>
    </source>
</evidence>